<dbReference type="Gene3D" id="2.60.120.1060">
    <property type="entry name" value="NPCBM/NEW2 domain"/>
    <property type="match status" value="1"/>
</dbReference>
<dbReference type="SUPFAM" id="SSF51445">
    <property type="entry name" value="(Trans)glycosidases"/>
    <property type="match status" value="1"/>
</dbReference>
<keyword evidence="3 5" id="KW-0378">Hydrolase</keyword>
<dbReference type="AlphaFoldDB" id="A0A0C9MQP1"/>
<dbReference type="EMBL" id="BBJS01000014">
    <property type="protein sequence ID" value="GAN13101.1"/>
    <property type="molecule type" value="Genomic_DNA"/>
</dbReference>
<dbReference type="InterPro" id="IPR038637">
    <property type="entry name" value="NPCBM_sf"/>
</dbReference>
<dbReference type="Pfam" id="PF17801">
    <property type="entry name" value="Melibiase_C"/>
    <property type="match status" value="1"/>
</dbReference>
<dbReference type="GO" id="GO:0004557">
    <property type="term" value="F:alpha-galactosidase activity"/>
    <property type="evidence" value="ECO:0007669"/>
    <property type="project" value="UniProtKB-EC"/>
</dbReference>
<evidence type="ECO:0000259" key="7">
    <source>
        <dbReference type="SMART" id="SM00776"/>
    </source>
</evidence>
<evidence type="ECO:0000313" key="9">
    <source>
        <dbReference type="Proteomes" id="UP000032025"/>
    </source>
</evidence>
<dbReference type="Proteomes" id="UP000032025">
    <property type="component" value="Unassembled WGS sequence"/>
</dbReference>
<dbReference type="PANTHER" id="PTHR11452:SF80">
    <property type="entry name" value="ALPHA-GALACTOSIDASE 1"/>
    <property type="match status" value="1"/>
</dbReference>
<evidence type="ECO:0000256" key="4">
    <source>
        <dbReference type="ARBA" id="ARBA00023295"/>
    </source>
</evidence>
<reference evidence="8 9" key="1">
    <citation type="submission" date="2014-08" db="EMBL/GenBank/DDBJ databases">
        <title>Whole genome shotgun sequence of Sphingomonas paucimobilis NBRC 13935.</title>
        <authorList>
            <person name="Hosoyama A."/>
            <person name="Hashimoto M."/>
            <person name="Hosoyama Y."/>
            <person name="Noguchi M."/>
            <person name="Uohara A."/>
            <person name="Ohji S."/>
            <person name="Katano-Makiyama Y."/>
            <person name="Ichikawa N."/>
            <person name="Kimura A."/>
            <person name="Yamazoe A."/>
            <person name="Fujita N."/>
        </authorList>
    </citation>
    <scope>NUCLEOTIDE SEQUENCE [LARGE SCALE GENOMIC DNA]</scope>
    <source>
        <strain evidence="8 9">NBRC 13935</strain>
    </source>
</reference>
<name>A0A0C9MQP1_SPHPI</name>
<dbReference type="PANTHER" id="PTHR11452">
    <property type="entry name" value="ALPHA-GALACTOSIDASE/ALPHA-N-ACETYLGALACTOSAMINIDASE"/>
    <property type="match status" value="1"/>
</dbReference>
<dbReference type="InterPro" id="IPR017853">
    <property type="entry name" value="GH"/>
</dbReference>
<dbReference type="InterPro" id="IPR002241">
    <property type="entry name" value="Glyco_hydro_27"/>
</dbReference>
<dbReference type="SUPFAM" id="SSF49785">
    <property type="entry name" value="Galactose-binding domain-like"/>
    <property type="match status" value="1"/>
</dbReference>
<organism evidence="8 9">
    <name type="scientific">Sphingomonas paucimobilis NBRC 13935</name>
    <dbReference type="NCBI Taxonomy" id="1219050"/>
    <lineage>
        <taxon>Bacteria</taxon>
        <taxon>Pseudomonadati</taxon>
        <taxon>Pseudomonadota</taxon>
        <taxon>Alphaproteobacteria</taxon>
        <taxon>Sphingomonadales</taxon>
        <taxon>Sphingomonadaceae</taxon>
        <taxon>Sphingomonas</taxon>
    </lineage>
</organism>
<comment type="similarity">
    <text evidence="1 5">Belongs to the glycosyl hydrolase 27 family.</text>
</comment>
<dbReference type="Pfam" id="PF08305">
    <property type="entry name" value="NPCBM"/>
    <property type="match status" value="1"/>
</dbReference>
<dbReference type="SMART" id="SM00776">
    <property type="entry name" value="NPCBM"/>
    <property type="match status" value="1"/>
</dbReference>
<dbReference type="InterPro" id="IPR013780">
    <property type="entry name" value="Glyco_hydro_b"/>
</dbReference>
<evidence type="ECO:0000256" key="1">
    <source>
        <dbReference type="ARBA" id="ARBA00009743"/>
    </source>
</evidence>
<dbReference type="GO" id="GO:0005975">
    <property type="term" value="P:carbohydrate metabolic process"/>
    <property type="evidence" value="ECO:0007669"/>
    <property type="project" value="InterPro"/>
</dbReference>
<dbReference type="InterPro" id="IPR008979">
    <property type="entry name" value="Galactose-bd-like_sf"/>
</dbReference>
<feature type="signal peptide" evidence="6">
    <location>
        <begin position="1"/>
        <end position="24"/>
    </location>
</feature>
<proteinExistence type="inferred from homology"/>
<dbReference type="GeneID" id="78529143"/>
<keyword evidence="9" id="KW-1185">Reference proteome</keyword>
<sequence length="640" mass="69838">MRGIKKAYLAGAAALVCLSAAGVAQTVPAKPDPLAPTGRWTANQDGQAALPPMGWNSWNAFNSDVDEEKVMASARLIVDKGLAAAGYRYINIDDGWWLRRRQPDGRLVIRADKFPSAAAGPNQQTSFRPLTDRLHAMGFKAGIYSDIGRNSCGQVYTPNFANQPEGTIAEREVGLYGHIDQDIALYFREWGFDYIKVDGCGIRGLGRDSEHVRKGDYRELAPLIDMNSLARTDIPAVRALYDHVAMALKRENPDGDYLFSICLWGSADVRSWAKQLGNVSRTSDDITAHWSRMLTNFDTSATRALYAHPHSWNDPDMLFIGSGDFDANHMTEARSHFALWAMMNAPLLIGFDLRKANAEQLALLGNRAIIALNQDPAGHQAVPAYLSHDVQIFVKTLANGDKAVAIFNRTAAPVQPVLTADHLKMLGNQPVAMTDLWTGQKTSFTGETKLTVAPHQTLIYRVKGKRRLATGHYLSETPGDVNPAADGVVTPEGDPTIHHELSPWGGSKGPGDYPQYGGWGGAQADRTPFGRPLRIAGKVYDTGLGVLANSRLEVRNPGQSRFVATVGINDSTTARTQRVVFEVYGDGRLLTRSQPMALNHPPAMIEADVRGRKLIELVARADSAPDAALPVTWGDARLLD</sequence>
<feature type="domain" description="Glycosyl hydrolase family 98 putative carbohydrate-binding module" evidence="7">
    <location>
        <begin position="495"/>
        <end position="640"/>
    </location>
</feature>
<evidence type="ECO:0000313" key="8">
    <source>
        <dbReference type="EMBL" id="GAN13101.1"/>
    </source>
</evidence>
<keyword evidence="5" id="KW-1015">Disulfide bond</keyword>
<dbReference type="EC" id="3.2.1.22" evidence="5"/>
<comment type="caution">
    <text evidence="8">The sequence shown here is derived from an EMBL/GenBank/DDBJ whole genome shotgun (WGS) entry which is preliminary data.</text>
</comment>
<gene>
    <name evidence="8" type="ORF">SP6_14_02580</name>
</gene>
<protein>
    <recommendedName>
        <fullName evidence="5">Alpha-galactosidase</fullName>
        <ecNumber evidence="5">3.2.1.22</ecNumber>
    </recommendedName>
    <alternativeName>
        <fullName evidence="5">Melibiase</fullName>
    </alternativeName>
</protein>
<dbReference type="PRINTS" id="PR00740">
    <property type="entry name" value="GLHYDRLASE27"/>
</dbReference>
<dbReference type="InterPro" id="IPR013785">
    <property type="entry name" value="Aldolase_TIM"/>
</dbReference>
<dbReference type="SUPFAM" id="SSF51011">
    <property type="entry name" value="Glycosyl hydrolase domain"/>
    <property type="match status" value="1"/>
</dbReference>
<comment type="catalytic activity">
    <reaction evidence="5">
        <text>Hydrolysis of terminal, non-reducing alpha-D-galactose residues in alpha-D-galactosides, including galactose oligosaccharides, galactomannans and galactolipids.</text>
        <dbReference type="EC" id="3.2.1.22"/>
    </reaction>
</comment>
<dbReference type="InterPro" id="IPR013222">
    <property type="entry name" value="Glyco_hyd_98_carb-bd"/>
</dbReference>
<dbReference type="Gene3D" id="2.60.40.1180">
    <property type="entry name" value="Golgi alpha-mannosidase II"/>
    <property type="match status" value="1"/>
</dbReference>
<dbReference type="Gene3D" id="3.20.20.70">
    <property type="entry name" value="Aldolase class I"/>
    <property type="match status" value="1"/>
</dbReference>
<feature type="chain" id="PRO_5002199690" description="Alpha-galactosidase" evidence="6">
    <location>
        <begin position="25"/>
        <end position="640"/>
    </location>
</feature>
<keyword evidence="4 5" id="KW-0326">Glycosidase</keyword>
<evidence type="ECO:0000256" key="2">
    <source>
        <dbReference type="ARBA" id="ARBA00022729"/>
    </source>
</evidence>
<dbReference type="Pfam" id="PF16499">
    <property type="entry name" value="Melibiase_2"/>
    <property type="match status" value="1"/>
</dbReference>
<evidence type="ECO:0000256" key="3">
    <source>
        <dbReference type="ARBA" id="ARBA00022801"/>
    </source>
</evidence>
<dbReference type="InterPro" id="IPR041233">
    <property type="entry name" value="Melibiase_C"/>
</dbReference>
<keyword evidence="2 6" id="KW-0732">Signal</keyword>
<evidence type="ECO:0000256" key="6">
    <source>
        <dbReference type="SAM" id="SignalP"/>
    </source>
</evidence>
<accession>A0A0C9MQP1</accession>
<evidence type="ECO:0000256" key="5">
    <source>
        <dbReference type="RuleBase" id="RU361168"/>
    </source>
</evidence>
<dbReference type="RefSeq" id="WP_007403207.1">
    <property type="nucleotide sequence ID" value="NZ_BBJS01000014.1"/>
</dbReference>
<dbReference type="CDD" id="cd14792">
    <property type="entry name" value="GH27"/>
    <property type="match status" value="1"/>
</dbReference>